<dbReference type="Pfam" id="PF00580">
    <property type="entry name" value="UvrD-helicase"/>
    <property type="match status" value="1"/>
</dbReference>
<organism evidence="8 9">
    <name type="scientific">Comamonas guangdongensis</name>
    <dbReference type="NCBI Taxonomy" id="510515"/>
    <lineage>
        <taxon>Bacteria</taxon>
        <taxon>Pseudomonadati</taxon>
        <taxon>Pseudomonadota</taxon>
        <taxon>Betaproteobacteria</taxon>
        <taxon>Burkholderiales</taxon>
        <taxon>Comamonadaceae</taxon>
        <taxon>Comamonas</taxon>
    </lineage>
</organism>
<evidence type="ECO:0000256" key="5">
    <source>
        <dbReference type="ARBA" id="ARBA00034923"/>
    </source>
</evidence>
<keyword evidence="9" id="KW-1185">Reference proteome</keyword>
<protein>
    <recommendedName>
        <fullName evidence="5">DNA 3'-5' helicase II</fullName>
    </recommendedName>
</protein>
<sequence length="649" mass="71484">MHLRPKSYPGIDQNQALNSAANSLLIHALAGTGKTTTLAIKAADLIRSRGARNILMLAYSEAGLKAIRARLAEFTSVLPEELHILTLEQLCAQVLGEQGDPVPMLASALEKNLLVQQAHEALLQELQRHAELEPPELADYPARPLDINAFSTFEARAKQRMLAQAVESSGLDALQFCRDHELDYGLYRLLCKYERLREGPTQEPLFYAPGDCTYALACQLATLDFGTDFPPLQGRFDAVLFDELQDLDEAALLVLRHLARGNGSFIGAGDFNQHILPGASSVFGDSAQRVLQELPEGTGQAELRTTYRFGPAICAGLNRLFGVAFEAHYPNAASRFEPRRYADHEDCARQLLDIHRFVSLQPCRPDGPPATLRVILRSPEDSVLLEWLFAHEGVHYGCQGLQRFYQRREIALVLAIMWAMQGCSGGALLSQGILSSAVEGLMRYVRRGSRPDGDLLANGLFDMEALGETPPEADSKAIAAELQGQQQAMRRFFTASIASDSPCAQLLALPAELCADAGRLCAHPLLRQFFAQAPISQDELHRCLASLQALSRICAGLSVDEFLGRLSLMVSSSIAQHQRREQASLQLLTVERCKGHEYEYVAVPFVDPGHFSRNAADPRRNMLYVAMTRARKHLWLLQQGESPVGPAAL</sequence>
<comment type="caution">
    <text evidence="8">The sequence shown here is derived from an EMBL/GenBank/DDBJ whole genome shotgun (WGS) entry which is preliminary data.</text>
</comment>
<dbReference type="InterPro" id="IPR027785">
    <property type="entry name" value="UvrD-like_helicase_C"/>
</dbReference>
<dbReference type="InterPro" id="IPR027417">
    <property type="entry name" value="P-loop_NTPase"/>
</dbReference>
<dbReference type="Gene3D" id="3.40.50.300">
    <property type="entry name" value="P-loop containing nucleotide triphosphate hydrolases"/>
    <property type="match status" value="2"/>
</dbReference>
<proteinExistence type="predicted"/>
<evidence type="ECO:0000313" key="8">
    <source>
        <dbReference type="EMBL" id="MEX8193813.1"/>
    </source>
</evidence>
<evidence type="ECO:0000256" key="3">
    <source>
        <dbReference type="ARBA" id="ARBA00022806"/>
    </source>
</evidence>
<evidence type="ECO:0000256" key="1">
    <source>
        <dbReference type="ARBA" id="ARBA00022741"/>
    </source>
</evidence>
<dbReference type="Proteomes" id="UP001561046">
    <property type="component" value="Unassembled WGS sequence"/>
</dbReference>
<reference evidence="8 9" key="1">
    <citation type="journal article" date="2013" name="Int. J. Syst. Evol. Microbiol.">
        <title>Comamonas guangdongensis sp. nov., isolated from subterranean forest sediment, and emended description of the genus Comamonas.</title>
        <authorList>
            <person name="Zhang J."/>
            <person name="Wang Y."/>
            <person name="Zhou S."/>
            <person name="Wu C."/>
            <person name="He J."/>
            <person name="Li F."/>
        </authorList>
    </citation>
    <scope>NUCLEOTIDE SEQUENCE [LARGE SCALE GENOMIC DNA]</scope>
    <source>
        <strain evidence="8 9">CCTCC AB2011133</strain>
    </source>
</reference>
<evidence type="ECO:0000256" key="4">
    <source>
        <dbReference type="ARBA" id="ARBA00022840"/>
    </source>
</evidence>
<feature type="binding site" evidence="6">
    <location>
        <begin position="28"/>
        <end position="35"/>
    </location>
    <ligand>
        <name>ATP</name>
        <dbReference type="ChEBI" id="CHEBI:30616"/>
    </ligand>
</feature>
<dbReference type="InterPro" id="IPR014016">
    <property type="entry name" value="UvrD-like_ATP-bd"/>
</dbReference>
<name>A0ABV3ZW77_9BURK</name>
<dbReference type="EMBL" id="JBFYGN010000014">
    <property type="protein sequence ID" value="MEX8193813.1"/>
    <property type="molecule type" value="Genomic_DNA"/>
</dbReference>
<dbReference type="PANTHER" id="PTHR11070:SF2">
    <property type="entry name" value="ATP-DEPENDENT DNA HELICASE SRS2"/>
    <property type="match status" value="1"/>
</dbReference>
<evidence type="ECO:0000256" key="2">
    <source>
        <dbReference type="ARBA" id="ARBA00022801"/>
    </source>
</evidence>
<evidence type="ECO:0000256" key="6">
    <source>
        <dbReference type="PROSITE-ProRule" id="PRU00560"/>
    </source>
</evidence>
<dbReference type="RefSeq" id="WP_369339008.1">
    <property type="nucleotide sequence ID" value="NZ_JBFYGN010000014.1"/>
</dbReference>
<evidence type="ECO:0000259" key="7">
    <source>
        <dbReference type="PROSITE" id="PS51198"/>
    </source>
</evidence>
<keyword evidence="1 6" id="KW-0547">Nucleotide-binding</keyword>
<accession>A0ABV3ZW77</accession>
<keyword evidence="2 6" id="KW-0378">Hydrolase</keyword>
<dbReference type="PROSITE" id="PS51198">
    <property type="entry name" value="UVRD_HELICASE_ATP_BIND"/>
    <property type="match status" value="1"/>
</dbReference>
<dbReference type="InterPro" id="IPR000212">
    <property type="entry name" value="DNA_helicase_UvrD/REP"/>
</dbReference>
<keyword evidence="3 6" id="KW-0347">Helicase</keyword>
<dbReference type="Pfam" id="PF13538">
    <property type="entry name" value="UvrD_C_2"/>
    <property type="match status" value="1"/>
</dbReference>
<keyword evidence="4 6" id="KW-0067">ATP-binding</keyword>
<feature type="domain" description="UvrD-like helicase ATP-binding" evidence="7">
    <location>
        <begin position="7"/>
        <end position="310"/>
    </location>
</feature>
<gene>
    <name evidence="8" type="ORF">AB6724_13290</name>
</gene>
<dbReference type="SUPFAM" id="SSF52540">
    <property type="entry name" value="P-loop containing nucleoside triphosphate hydrolases"/>
    <property type="match status" value="1"/>
</dbReference>
<dbReference type="Gene3D" id="1.10.486.10">
    <property type="entry name" value="PCRA, domain 4"/>
    <property type="match status" value="1"/>
</dbReference>
<dbReference type="PANTHER" id="PTHR11070">
    <property type="entry name" value="UVRD / RECB / PCRA DNA HELICASE FAMILY MEMBER"/>
    <property type="match status" value="1"/>
</dbReference>
<evidence type="ECO:0000313" key="9">
    <source>
        <dbReference type="Proteomes" id="UP001561046"/>
    </source>
</evidence>